<dbReference type="InterPro" id="IPR044855">
    <property type="entry name" value="CoA-Trfase_III_dom3_sf"/>
</dbReference>
<dbReference type="Pfam" id="PF02515">
    <property type="entry name" value="CoA_transf_3"/>
    <property type="match status" value="1"/>
</dbReference>
<dbReference type="InterPro" id="IPR003673">
    <property type="entry name" value="CoA-Trfase_fam_III"/>
</dbReference>
<dbReference type="EMBL" id="JACCFK010000002">
    <property type="protein sequence ID" value="NYI91856.1"/>
    <property type="molecule type" value="Genomic_DNA"/>
</dbReference>
<evidence type="ECO:0000313" key="3">
    <source>
        <dbReference type="Proteomes" id="UP000549616"/>
    </source>
</evidence>
<comment type="caution">
    <text evidence="2">The sequence shown here is derived from an EMBL/GenBank/DDBJ whole genome shotgun (WGS) entry which is preliminary data.</text>
</comment>
<organism evidence="2 3">
    <name type="scientific">Amycolatopsis endophytica</name>
    <dbReference type="NCBI Taxonomy" id="860233"/>
    <lineage>
        <taxon>Bacteria</taxon>
        <taxon>Bacillati</taxon>
        <taxon>Actinomycetota</taxon>
        <taxon>Actinomycetes</taxon>
        <taxon>Pseudonocardiales</taxon>
        <taxon>Pseudonocardiaceae</taxon>
        <taxon>Amycolatopsis</taxon>
    </lineage>
</organism>
<reference evidence="2 3" key="1">
    <citation type="submission" date="2020-07" db="EMBL/GenBank/DDBJ databases">
        <title>Sequencing the genomes of 1000 actinobacteria strains.</title>
        <authorList>
            <person name="Klenk H.-P."/>
        </authorList>
    </citation>
    <scope>NUCLEOTIDE SEQUENCE [LARGE SCALE GENOMIC DNA]</scope>
    <source>
        <strain evidence="2 3">DSM 104006</strain>
    </source>
</reference>
<dbReference type="InterPro" id="IPR023606">
    <property type="entry name" value="CoA-Trfase_III_dom_1_sf"/>
</dbReference>
<protein>
    <submittedName>
        <fullName evidence="2">Crotonobetainyl-CoA:carnitine CoA-transferase CaiB-like acyl-CoA transferase</fullName>
    </submittedName>
</protein>
<accession>A0A853BBW0</accession>
<dbReference type="Proteomes" id="UP000549616">
    <property type="component" value="Unassembled WGS sequence"/>
</dbReference>
<dbReference type="GO" id="GO:0016740">
    <property type="term" value="F:transferase activity"/>
    <property type="evidence" value="ECO:0007669"/>
    <property type="project" value="UniProtKB-KW"/>
</dbReference>
<sequence>MRNRHALRHALEERPARDTVDTWSARLAEAGVPADRSATSPAASLWPLPPGLEPTVAVDSCAPPQIRHPMICSATPVTRYTAPPHLGQHTDEIRRRLAEETTR</sequence>
<dbReference type="SUPFAM" id="SSF89796">
    <property type="entry name" value="CoA-transferase family III (CaiB/BaiF)"/>
    <property type="match status" value="1"/>
</dbReference>
<name>A0A853BBW0_9PSEU</name>
<dbReference type="Gene3D" id="3.30.1540.10">
    <property type="entry name" value="formyl-coa transferase, domain 3"/>
    <property type="match status" value="1"/>
</dbReference>
<keyword evidence="3" id="KW-1185">Reference proteome</keyword>
<proteinExistence type="predicted"/>
<dbReference type="Gene3D" id="3.40.50.10540">
    <property type="entry name" value="Crotonobetainyl-coa:carnitine coa-transferase, domain 1"/>
    <property type="match status" value="1"/>
</dbReference>
<feature type="region of interest" description="Disordered" evidence="1">
    <location>
        <begin position="80"/>
        <end position="103"/>
    </location>
</feature>
<keyword evidence="2" id="KW-0808">Transferase</keyword>
<dbReference type="AlphaFoldDB" id="A0A853BBW0"/>
<gene>
    <name evidence="2" type="ORF">HNR02_005231</name>
</gene>
<feature type="compositionally biased region" description="Basic and acidic residues" evidence="1">
    <location>
        <begin position="88"/>
        <end position="103"/>
    </location>
</feature>
<evidence type="ECO:0000313" key="2">
    <source>
        <dbReference type="EMBL" id="NYI91856.1"/>
    </source>
</evidence>
<evidence type="ECO:0000256" key="1">
    <source>
        <dbReference type="SAM" id="MobiDB-lite"/>
    </source>
</evidence>